<feature type="transmembrane region" description="Helical" evidence="5">
    <location>
        <begin position="267"/>
        <end position="286"/>
    </location>
</feature>
<proteinExistence type="inferred from homology"/>
<dbReference type="GO" id="GO:0016020">
    <property type="term" value="C:membrane"/>
    <property type="evidence" value="ECO:0007669"/>
    <property type="project" value="UniProtKB-SubCell"/>
</dbReference>
<feature type="transmembrane region" description="Helical" evidence="5">
    <location>
        <begin position="211"/>
        <end position="231"/>
    </location>
</feature>
<feature type="compositionally biased region" description="Polar residues" evidence="6">
    <location>
        <begin position="1"/>
        <end position="11"/>
    </location>
</feature>
<reference evidence="7 8" key="1">
    <citation type="journal article" date="2019" name="PLoS Genet.">
        <title>Convergent evolution of linked mating-type loci in basidiomycete fungi.</title>
        <authorList>
            <person name="Sun S."/>
            <person name="Coelho M.A."/>
            <person name="Heitman J."/>
            <person name="Nowrousian M."/>
        </authorList>
    </citation>
    <scope>NUCLEOTIDE SEQUENCE [LARGE SCALE GENOMIC DNA]</scope>
    <source>
        <strain evidence="7 8">CBS 4282</strain>
    </source>
</reference>
<comment type="similarity">
    <text evidence="5">Belongs to the BI1 family.</text>
</comment>
<evidence type="ECO:0000313" key="8">
    <source>
        <dbReference type="Proteomes" id="UP000473826"/>
    </source>
</evidence>
<dbReference type="OrthoDB" id="7933078at2759"/>
<organism evidence="7 8">
    <name type="scientific">Vanrija humicola</name>
    <name type="common">Yeast</name>
    <name type="synonym">Cryptococcus humicola</name>
    <dbReference type="NCBI Taxonomy" id="5417"/>
    <lineage>
        <taxon>Eukaryota</taxon>
        <taxon>Fungi</taxon>
        <taxon>Dikarya</taxon>
        <taxon>Basidiomycota</taxon>
        <taxon>Agaricomycotina</taxon>
        <taxon>Tremellomycetes</taxon>
        <taxon>Trichosporonales</taxon>
        <taxon>Trichosporonaceae</taxon>
        <taxon>Vanrija</taxon>
    </lineage>
</organism>
<dbReference type="Proteomes" id="UP000473826">
    <property type="component" value="Unassembled WGS sequence"/>
</dbReference>
<evidence type="ECO:0000256" key="4">
    <source>
        <dbReference type="ARBA" id="ARBA00023136"/>
    </source>
</evidence>
<evidence type="ECO:0000256" key="3">
    <source>
        <dbReference type="ARBA" id="ARBA00022989"/>
    </source>
</evidence>
<dbReference type="EMBL" id="QKWK01000001">
    <property type="protein sequence ID" value="TXT15807.1"/>
    <property type="molecule type" value="Genomic_DNA"/>
</dbReference>
<evidence type="ECO:0000256" key="1">
    <source>
        <dbReference type="ARBA" id="ARBA00004141"/>
    </source>
</evidence>
<feature type="transmembrane region" description="Helical" evidence="5">
    <location>
        <begin position="152"/>
        <end position="173"/>
    </location>
</feature>
<keyword evidence="4 5" id="KW-0472">Membrane</keyword>
<comment type="subcellular location">
    <subcellularLocation>
        <location evidence="1">Membrane</location>
        <topology evidence="1">Multi-pass membrane protein</topology>
    </subcellularLocation>
</comment>
<feature type="transmembrane region" description="Helical" evidence="5">
    <location>
        <begin position="179"/>
        <end position="199"/>
    </location>
</feature>
<keyword evidence="8" id="KW-1185">Reference proteome</keyword>
<feature type="transmembrane region" description="Helical" evidence="5">
    <location>
        <begin position="127"/>
        <end position="145"/>
    </location>
</feature>
<dbReference type="AlphaFoldDB" id="A0A7D9A0Y7"/>
<dbReference type="PANTHER" id="PTHR23291:SF50">
    <property type="entry name" value="PROTEIN LIFEGUARD 4"/>
    <property type="match status" value="1"/>
</dbReference>
<keyword evidence="2 5" id="KW-0812">Transmembrane</keyword>
<dbReference type="PANTHER" id="PTHR23291">
    <property type="entry name" value="BAX INHIBITOR-RELATED"/>
    <property type="match status" value="1"/>
</dbReference>
<evidence type="ECO:0000313" key="7">
    <source>
        <dbReference type="EMBL" id="TXT15807.1"/>
    </source>
</evidence>
<keyword evidence="3 5" id="KW-1133">Transmembrane helix</keyword>
<dbReference type="CDD" id="cd10429">
    <property type="entry name" value="GAAP_like"/>
    <property type="match status" value="1"/>
</dbReference>
<gene>
    <name evidence="7" type="ORF">VHUM_00310</name>
</gene>
<evidence type="ECO:0000256" key="5">
    <source>
        <dbReference type="RuleBase" id="RU004379"/>
    </source>
</evidence>
<feature type="region of interest" description="Disordered" evidence="6">
    <location>
        <begin position="1"/>
        <end position="36"/>
    </location>
</feature>
<comment type="caution">
    <text evidence="7">The sequence shown here is derived from an EMBL/GenBank/DDBJ whole genome shotgun (WGS) entry which is preliminary data.</text>
</comment>
<evidence type="ECO:0000256" key="6">
    <source>
        <dbReference type="SAM" id="MobiDB-lite"/>
    </source>
</evidence>
<accession>A0A7D9A0Y7</accession>
<sequence length="295" mass="31826">MSSPPRYTATQYGAADDDGSSASAPLLGAQSKPAGGLDPASAIPFALQAQAAASSSASRNAWMDTPDDDIPDDFKVGVVVIDCDEAIRRAFIRKVYAILLAQLALTATVSVALSFDGPRTFVQNNPWVIFTSLIGSFASLFGVYWKRHNYPANMLVLAAFTFFESIMIGSVTSYYDSKIVIQALVITTGVFVGLTLFTFQTKFDFSSFGPFLFAGIWGLITAGLVGIFLPYNQTFDLVIACVGVVIFSGLIMYDTQQIIKRLSVDEAILGSLTLYLDALNLFLYVLRIVSASDDS</sequence>
<dbReference type="Pfam" id="PF01027">
    <property type="entry name" value="Bax1-I"/>
    <property type="match status" value="1"/>
</dbReference>
<feature type="transmembrane region" description="Helical" evidence="5">
    <location>
        <begin position="237"/>
        <end position="255"/>
    </location>
</feature>
<dbReference type="InterPro" id="IPR006214">
    <property type="entry name" value="Bax_inhibitor_1-related"/>
</dbReference>
<feature type="transmembrane region" description="Helical" evidence="5">
    <location>
        <begin position="95"/>
        <end position="115"/>
    </location>
</feature>
<evidence type="ECO:0000256" key="2">
    <source>
        <dbReference type="ARBA" id="ARBA00022692"/>
    </source>
</evidence>
<name>A0A7D9A0Y7_VANHU</name>
<protein>
    <submittedName>
        <fullName evidence="7">Uncharacterized protein</fullName>
    </submittedName>
</protein>